<protein>
    <recommendedName>
        <fullName evidence="4">Type I toxin-antitoxin system Fst family toxin</fullName>
    </recommendedName>
</protein>
<feature type="transmembrane region" description="Helical" evidence="1">
    <location>
        <begin position="6"/>
        <end position="26"/>
    </location>
</feature>
<evidence type="ECO:0000313" key="3">
    <source>
        <dbReference type="Proteomes" id="UP000245021"/>
    </source>
</evidence>
<organism evidence="2 3">
    <name type="scientific">Lactococcus termiticola</name>
    <dbReference type="NCBI Taxonomy" id="2169526"/>
    <lineage>
        <taxon>Bacteria</taxon>
        <taxon>Bacillati</taxon>
        <taxon>Bacillota</taxon>
        <taxon>Bacilli</taxon>
        <taxon>Lactobacillales</taxon>
        <taxon>Streptococcaceae</taxon>
        <taxon>Lactococcus</taxon>
    </lineage>
</organism>
<dbReference type="EMBL" id="BFFO01000013">
    <property type="protein sequence ID" value="GBG97459.1"/>
    <property type="molecule type" value="Genomic_DNA"/>
</dbReference>
<proteinExistence type="predicted"/>
<evidence type="ECO:0008006" key="4">
    <source>
        <dbReference type="Google" id="ProtNLM"/>
    </source>
</evidence>
<dbReference type="Proteomes" id="UP000245021">
    <property type="component" value="Unassembled WGS sequence"/>
</dbReference>
<gene>
    <name evidence="2" type="ORF">NtB2_01605</name>
</gene>
<accession>A0A2R5HHE1</accession>
<keyword evidence="1" id="KW-0472">Membrane</keyword>
<dbReference type="NCBIfam" id="NF033608">
    <property type="entry name" value="type_I_tox_Fst"/>
    <property type="match status" value="1"/>
</dbReference>
<keyword evidence="1" id="KW-0812">Transmembrane</keyword>
<keyword evidence="1" id="KW-1133">Transmembrane helix</keyword>
<evidence type="ECO:0000256" key="1">
    <source>
        <dbReference type="SAM" id="Phobius"/>
    </source>
</evidence>
<sequence length="33" mass="3730">MLTLIFVSVVAPIVVGVVLELVKDLLKGWHKRR</sequence>
<reference evidence="2 3" key="1">
    <citation type="journal article" date="2018" name="Genome Announc.">
        <title>Draft Genome Sequence of Lactococcus sp. Strain NtB2 (JCM 32569), Isolated from the Gut of the Higher Termite Nasutitermes takasagoensis.</title>
        <authorList>
            <person name="Noda S."/>
            <person name="Aihara C."/>
            <person name="Yuki M."/>
            <person name="Ohkuma M."/>
        </authorList>
    </citation>
    <scope>NUCLEOTIDE SEQUENCE [LARGE SCALE GENOMIC DNA]</scope>
    <source>
        <strain evidence="2 3">NtB2</strain>
    </source>
</reference>
<dbReference type="AlphaFoldDB" id="A0A2R5HHE1"/>
<comment type="caution">
    <text evidence="2">The sequence shown here is derived from an EMBL/GenBank/DDBJ whole genome shotgun (WGS) entry which is preliminary data.</text>
</comment>
<keyword evidence="3" id="KW-1185">Reference proteome</keyword>
<dbReference type="RefSeq" id="WP_109246414.1">
    <property type="nucleotide sequence ID" value="NZ_BFFO01000013.1"/>
</dbReference>
<name>A0A2R5HHE1_9LACT</name>
<evidence type="ECO:0000313" key="2">
    <source>
        <dbReference type="EMBL" id="GBG97459.1"/>
    </source>
</evidence>